<sequence>MSPLVVLALGGLVLSGCASGGSPAVDGDAGQRSSKLYERTISLTDGRTVTCITYRSGYAGGLSCDWDGAAR</sequence>
<reference evidence="2 3" key="1">
    <citation type="submission" date="2023-01" db="EMBL/GenBank/DDBJ databases">
        <title>Characterization of estradiol degrading bacteria Microbacterium sp. MZT7 and reveal degrading genes through genome analysis.</title>
        <authorList>
            <person name="Hao P."/>
            <person name="Gao Y."/>
        </authorList>
    </citation>
    <scope>NUCLEOTIDE SEQUENCE [LARGE SCALE GENOMIC DNA]</scope>
    <source>
        <strain evidence="2 3">MZT7</strain>
    </source>
</reference>
<proteinExistence type="predicted"/>
<name>A0ABY3RQW8_9MICO</name>
<dbReference type="RefSeq" id="WP_231820071.1">
    <property type="nucleotide sequence ID" value="NZ_CP082781.1"/>
</dbReference>
<organism evidence="2 3">
    <name type="scientific">Microbacterium resistens</name>
    <dbReference type="NCBI Taxonomy" id="156977"/>
    <lineage>
        <taxon>Bacteria</taxon>
        <taxon>Bacillati</taxon>
        <taxon>Actinomycetota</taxon>
        <taxon>Actinomycetes</taxon>
        <taxon>Micrococcales</taxon>
        <taxon>Microbacteriaceae</taxon>
        <taxon>Microbacterium</taxon>
    </lineage>
</organism>
<feature type="signal peptide" evidence="1">
    <location>
        <begin position="1"/>
        <end position="18"/>
    </location>
</feature>
<evidence type="ECO:0000313" key="2">
    <source>
        <dbReference type="EMBL" id="UGS26354.1"/>
    </source>
</evidence>
<dbReference type="EMBL" id="CP082781">
    <property type="protein sequence ID" value="UGS26354.1"/>
    <property type="molecule type" value="Genomic_DNA"/>
</dbReference>
<accession>A0ABY3RQW8</accession>
<protein>
    <submittedName>
        <fullName evidence="2">Uncharacterized protein</fullName>
    </submittedName>
</protein>
<keyword evidence="1" id="KW-0732">Signal</keyword>
<keyword evidence="3" id="KW-1185">Reference proteome</keyword>
<dbReference type="Proteomes" id="UP001199642">
    <property type="component" value="Chromosome"/>
</dbReference>
<evidence type="ECO:0000313" key="3">
    <source>
        <dbReference type="Proteomes" id="UP001199642"/>
    </source>
</evidence>
<feature type="chain" id="PRO_5045582298" evidence="1">
    <location>
        <begin position="19"/>
        <end position="71"/>
    </location>
</feature>
<evidence type="ECO:0000256" key="1">
    <source>
        <dbReference type="SAM" id="SignalP"/>
    </source>
</evidence>
<gene>
    <name evidence="2" type="ORF">K8F61_17265</name>
</gene>